<dbReference type="SMART" id="SM01008">
    <property type="entry name" value="Ald_Xan_dh_C"/>
    <property type="match status" value="1"/>
</dbReference>
<dbReference type="InterPro" id="IPR008274">
    <property type="entry name" value="AldOxase/xan_DH_MoCoBD1"/>
</dbReference>
<name>A0ABN2MIP9_9PSEU</name>
<dbReference type="SUPFAM" id="SSF56003">
    <property type="entry name" value="Molybdenum cofactor-binding domain"/>
    <property type="match status" value="1"/>
</dbReference>
<evidence type="ECO:0000313" key="5">
    <source>
        <dbReference type="EMBL" id="GAA1828234.1"/>
    </source>
</evidence>
<organism evidence="5 6">
    <name type="scientific">Pseudonocardia ailaonensis</name>
    <dbReference type="NCBI Taxonomy" id="367279"/>
    <lineage>
        <taxon>Bacteria</taxon>
        <taxon>Bacillati</taxon>
        <taxon>Actinomycetota</taxon>
        <taxon>Actinomycetes</taxon>
        <taxon>Pseudonocardiales</taxon>
        <taxon>Pseudonocardiaceae</taxon>
        <taxon>Pseudonocardia</taxon>
    </lineage>
</organism>
<dbReference type="EMBL" id="BAAAQK010000001">
    <property type="protein sequence ID" value="GAA1828234.1"/>
    <property type="molecule type" value="Genomic_DNA"/>
</dbReference>
<feature type="domain" description="Aldehyde oxidase/xanthine dehydrogenase a/b hammerhead" evidence="4">
    <location>
        <begin position="28"/>
        <end position="145"/>
    </location>
</feature>
<evidence type="ECO:0000256" key="3">
    <source>
        <dbReference type="SAM" id="MobiDB-lite"/>
    </source>
</evidence>
<keyword evidence="6" id="KW-1185">Reference proteome</keyword>
<gene>
    <name evidence="5" type="ORF">GCM10009836_02460</name>
</gene>
<dbReference type="PANTHER" id="PTHR11908">
    <property type="entry name" value="XANTHINE DEHYDROGENASE"/>
    <property type="match status" value="1"/>
</dbReference>
<dbReference type="InterPro" id="IPR046867">
    <property type="entry name" value="AldOxase/xan_DH_MoCoBD2"/>
</dbReference>
<dbReference type="Gene3D" id="3.90.1170.50">
    <property type="entry name" value="Aldehyde oxidase/xanthine dehydrogenase, a/b hammerhead"/>
    <property type="match status" value="1"/>
</dbReference>
<dbReference type="InterPro" id="IPR000674">
    <property type="entry name" value="Ald_Oxase/Xan_DH_a/b"/>
</dbReference>
<dbReference type="Pfam" id="PF02738">
    <property type="entry name" value="MoCoBD_1"/>
    <property type="match status" value="1"/>
</dbReference>
<protein>
    <submittedName>
        <fullName evidence="5">Xanthine dehydrogenase family protein molybdopterin-binding subunit</fullName>
    </submittedName>
</protein>
<dbReference type="InterPro" id="IPR016208">
    <property type="entry name" value="Ald_Oxase/xanthine_DH-like"/>
</dbReference>
<sequence>MADMPRPGTEREHGRGSAPRISGDRFVRGEVRYLDDEVPAGCLHAAFVRSTVAHAEIAGVGTGAAMRTPGVRAVLTGAEAARLIEDLVVLPPGVGAGAEGAVTVPCLAVDRVRFVGEPLAVVLADSERTAATAADLVDVSYRPLPVLLDLDEALAAGAVRLHPQLPTNTLMGGVVEEGDAGAALAGAPHTAAGQVHMGRGSAVPLEPRGCIARWDTSERRLLVRAALQNPHAFRAGLARQLGLPESDIQVVAPPLGGGFGFKFIGMPEEPIVCLLALRHRCAVRWVESRAESLLVGAREYHADYRVGFDHEARMQGLEVTLDANVGALAATPGIGMPGVAAASFPGAYGITDYRVRWQAVLTNKGPWNGARGYGKEITTLVLESAADAIAHELGIDPAEVRRRNLLHRDQLPYRTATMTLDSGDYGRVLDMALRLADYDDTRRRQQREPNPGTRLGLGLAFELTPEGRDPVGGPSRGSETATVRLDTTGRATVLTGVTSPGTGSETAIGQLVAERLGIALEDVRVVQGDTDRTPYGGGSFSSRAVLAGGSAAWQAADRLRGVLVRAAAARFGVAEADVEIRDGCYLAGEHSVTVAALAHQVRAFGSSLAGLDSEQLEETATYMPGNLQSLPDESGRVQQYPTYSYGVYVAEVVVDLDTGVVSVRRVTAVHDCGTVINPRMVDAQINGAIAMGLGIALTEEELYSATGEPSSLSFKHYMLPRLPDMPDIRLDHIESPSPFTLLGTKGAGESGVGGTTAAVVAAVRDAIRGDTTHRAVVTPLTPPRVLDLVDSAAGAEVVAMAGAVSPGRA</sequence>
<evidence type="ECO:0000256" key="2">
    <source>
        <dbReference type="ARBA" id="ARBA00023002"/>
    </source>
</evidence>
<keyword evidence="2" id="KW-0560">Oxidoreductase</keyword>
<accession>A0ABN2MIP9</accession>
<comment type="caution">
    <text evidence="5">The sequence shown here is derived from an EMBL/GenBank/DDBJ whole genome shotgun (WGS) entry which is preliminary data.</text>
</comment>
<evidence type="ECO:0000313" key="6">
    <source>
        <dbReference type="Proteomes" id="UP001500449"/>
    </source>
</evidence>
<reference evidence="5 6" key="1">
    <citation type="journal article" date="2019" name="Int. J. Syst. Evol. Microbiol.">
        <title>The Global Catalogue of Microorganisms (GCM) 10K type strain sequencing project: providing services to taxonomists for standard genome sequencing and annotation.</title>
        <authorList>
            <consortium name="The Broad Institute Genomics Platform"/>
            <consortium name="The Broad Institute Genome Sequencing Center for Infectious Disease"/>
            <person name="Wu L."/>
            <person name="Ma J."/>
        </authorList>
    </citation>
    <scope>NUCLEOTIDE SEQUENCE [LARGE SCALE GENOMIC DNA]</scope>
    <source>
        <strain evidence="5 6">JCM 16009</strain>
    </source>
</reference>
<dbReference type="Proteomes" id="UP001500449">
    <property type="component" value="Unassembled WGS sequence"/>
</dbReference>
<proteinExistence type="predicted"/>
<evidence type="ECO:0000256" key="1">
    <source>
        <dbReference type="ARBA" id="ARBA00022505"/>
    </source>
</evidence>
<evidence type="ECO:0000259" key="4">
    <source>
        <dbReference type="SMART" id="SM01008"/>
    </source>
</evidence>
<dbReference type="SUPFAM" id="SSF54665">
    <property type="entry name" value="CO dehydrogenase molybdoprotein N-domain-like"/>
    <property type="match status" value="1"/>
</dbReference>
<dbReference type="Gene3D" id="3.30.365.10">
    <property type="entry name" value="Aldehyde oxidase/xanthine dehydrogenase, molybdopterin binding domain"/>
    <property type="match status" value="4"/>
</dbReference>
<dbReference type="InterPro" id="IPR037165">
    <property type="entry name" value="AldOxase/xan_DH_Mopterin-bd_sf"/>
</dbReference>
<keyword evidence="1" id="KW-0500">Molybdenum</keyword>
<feature type="region of interest" description="Disordered" evidence="3">
    <location>
        <begin position="1"/>
        <end position="22"/>
    </location>
</feature>
<dbReference type="Pfam" id="PF01315">
    <property type="entry name" value="Ald_Xan_dh_C"/>
    <property type="match status" value="1"/>
</dbReference>
<dbReference type="PANTHER" id="PTHR11908:SF132">
    <property type="entry name" value="ALDEHYDE OXIDASE 1-RELATED"/>
    <property type="match status" value="1"/>
</dbReference>
<dbReference type="RefSeq" id="WP_344411621.1">
    <property type="nucleotide sequence ID" value="NZ_BAAAQK010000001.1"/>
</dbReference>
<dbReference type="Pfam" id="PF20256">
    <property type="entry name" value="MoCoBD_2"/>
    <property type="match status" value="1"/>
</dbReference>
<dbReference type="InterPro" id="IPR036856">
    <property type="entry name" value="Ald_Oxase/Xan_DH_a/b_sf"/>
</dbReference>